<organism evidence="10 11">
    <name type="scientific">Formimonas warabiya</name>
    <dbReference type="NCBI Taxonomy" id="1761012"/>
    <lineage>
        <taxon>Bacteria</taxon>
        <taxon>Bacillati</taxon>
        <taxon>Bacillota</taxon>
        <taxon>Clostridia</taxon>
        <taxon>Eubacteriales</taxon>
        <taxon>Peptococcaceae</taxon>
        <taxon>Candidatus Formimonas</taxon>
    </lineage>
</organism>
<evidence type="ECO:0000256" key="3">
    <source>
        <dbReference type="ARBA" id="ARBA00014042"/>
    </source>
</evidence>
<keyword evidence="5 9" id="KW-1003">Cell membrane</keyword>
<evidence type="ECO:0000256" key="4">
    <source>
        <dbReference type="ARBA" id="ARBA00022448"/>
    </source>
</evidence>
<sequence>MISNFSIGQYYPIKSPLHRLDPRTKISAVFFFIIALFFAHDYYSYFVAILFSLLLIFLSRVPIKILLRGLKPIFIFVIITAFIHLFFTPGTEIWRWKILKLTKEGLDQAIFMSIRLILLIGVSSLLTLTTTPVSLTDGMERLLGPFKKIGLPAHELAMMMTIALRFIPTLLEETEKIMKAQVSRGANFSSGSLLKRAKVLVPLLVPLFISAFKRAEELALAMEARGYHGGEGRTRMRVLVMKWFDWISLGVIMLFLAYMGYYRWLA</sequence>
<dbReference type="Proteomes" id="UP000323521">
    <property type="component" value="Chromosome"/>
</dbReference>
<keyword evidence="8 9" id="KW-0472">Membrane</keyword>
<evidence type="ECO:0000313" key="10">
    <source>
        <dbReference type="EMBL" id="ATW27143.1"/>
    </source>
</evidence>
<evidence type="ECO:0000256" key="2">
    <source>
        <dbReference type="ARBA" id="ARBA00005660"/>
    </source>
</evidence>
<evidence type="ECO:0000256" key="1">
    <source>
        <dbReference type="ARBA" id="ARBA00004651"/>
    </source>
</evidence>
<comment type="subunit">
    <text evidence="9">Forms a stable energy-coupling factor (ECF) transporter complex composed of 2 membrane-embedded substrate-binding proteins (S component), 2 ATP-binding proteins (A component) and 2 transmembrane proteins (T component).</text>
</comment>
<feature type="transmembrane region" description="Helical" evidence="9">
    <location>
        <begin position="109"/>
        <end position="129"/>
    </location>
</feature>
<keyword evidence="7 9" id="KW-1133">Transmembrane helix</keyword>
<evidence type="ECO:0000256" key="6">
    <source>
        <dbReference type="ARBA" id="ARBA00022692"/>
    </source>
</evidence>
<evidence type="ECO:0000313" key="11">
    <source>
        <dbReference type="Proteomes" id="UP000323521"/>
    </source>
</evidence>
<reference evidence="10 11" key="1">
    <citation type="submission" date="2016-10" db="EMBL/GenBank/DDBJ databases">
        <title>Complete Genome Sequence of Peptococcaceae strain DCMF.</title>
        <authorList>
            <person name="Edwards R.J."/>
            <person name="Holland S.I."/>
            <person name="Deshpande N.P."/>
            <person name="Wong Y.K."/>
            <person name="Ertan H."/>
            <person name="Manefield M."/>
            <person name="Russell T.L."/>
            <person name="Lee M.J."/>
        </authorList>
    </citation>
    <scope>NUCLEOTIDE SEQUENCE [LARGE SCALE GENOMIC DNA]</scope>
    <source>
        <strain evidence="10 11">DCMF</strain>
    </source>
</reference>
<keyword evidence="11" id="KW-1185">Reference proteome</keyword>
<dbReference type="EMBL" id="CP017634">
    <property type="protein sequence ID" value="ATW27143.1"/>
    <property type="molecule type" value="Genomic_DNA"/>
</dbReference>
<feature type="transmembrane region" description="Helical" evidence="9">
    <location>
        <begin position="29"/>
        <end position="58"/>
    </location>
</feature>
<dbReference type="CDD" id="cd16914">
    <property type="entry name" value="EcfT"/>
    <property type="match status" value="1"/>
</dbReference>
<feature type="transmembrane region" description="Helical" evidence="9">
    <location>
        <begin position="243"/>
        <end position="264"/>
    </location>
</feature>
<dbReference type="InterPro" id="IPR051611">
    <property type="entry name" value="ECF_transporter_component"/>
</dbReference>
<protein>
    <recommendedName>
        <fullName evidence="3 9">Energy-coupling factor transporter transmembrane protein EcfT</fullName>
        <shortName evidence="9">ECF transporter T component EcfT</shortName>
    </recommendedName>
</protein>
<comment type="similarity">
    <text evidence="2 9">Belongs to the energy-coupling factor EcfT family.</text>
</comment>
<dbReference type="InterPro" id="IPR024919">
    <property type="entry name" value="EcfT"/>
</dbReference>
<proteinExistence type="inferred from homology"/>
<feature type="transmembrane region" description="Helical" evidence="9">
    <location>
        <begin position="149"/>
        <end position="171"/>
    </location>
</feature>
<dbReference type="KEGG" id="fwa:DCMF_22470"/>
<dbReference type="PANTHER" id="PTHR34857:SF2">
    <property type="entry name" value="SLL0384 PROTEIN"/>
    <property type="match status" value="1"/>
</dbReference>
<feature type="transmembrane region" description="Helical" evidence="9">
    <location>
        <begin position="70"/>
        <end position="88"/>
    </location>
</feature>
<dbReference type="PANTHER" id="PTHR34857">
    <property type="entry name" value="SLL0384 PROTEIN"/>
    <property type="match status" value="1"/>
</dbReference>
<dbReference type="GO" id="GO:0005886">
    <property type="term" value="C:plasma membrane"/>
    <property type="evidence" value="ECO:0007669"/>
    <property type="project" value="UniProtKB-SubCell"/>
</dbReference>
<name>A0A3G1KX89_FORW1</name>
<dbReference type="Pfam" id="PF02361">
    <property type="entry name" value="CbiQ"/>
    <property type="match status" value="1"/>
</dbReference>
<evidence type="ECO:0000256" key="5">
    <source>
        <dbReference type="ARBA" id="ARBA00022475"/>
    </source>
</evidence>
<evidence type="ECO:0000256" key="9">
    <source>
        <dbReference type="HAMAP-Rule" id="MF_01461"/>
    </source>
</evidence>
<gene>
    <name evidence="9" type="primary">ecfT</name>
    <name evidence="10" type="ORF">DCMF_22470</name>
</gene>
<evidence type="ECO:0000256" key="8">
    <source>
        <dbReference type="ARBA" id="ARBA00023136"/>
    </source>
</evidence>
<dbReference type="HAMAP" id="MF_01461">
    <property type="entry name" value="EcfT"/>
    <property type="match status" value="1"/>
</dbReference>
<dbReference type="RefSeq" id="WP_148136491.1">
    <property type="nucleotide sequence ID" value="NZ_CP017634.1"/>
</dbReference>
<dbReference type="OrthoDB" id="8075495at2"/>
<keyword evidence="6 9" id="KW-0812">Transmembrane</keyword>
<dbReference type="AlphaFoldDB" id="A0A3G1KX89"/>
<comment type="subcellular location">
    <subcellularLocation>
        <location evidence="1 9">Cell membrane</location>
        <topology evidence="1 9">Multi-pass membrane protein</topology>
    </subcellularLocation>
</comment>
<comment type="function">
    <text evidence="9">Transmembrane (T) component of an energy-coupling factor (ECF) ABC-transporter complex. Unlike classic ABC transporters this ECF transporter provides the energy necessary to transport a number of different substrates.</text>
</comment>
<dbReference type="GO" id="GO:0022857">
    <property type="term" value="F:transmembrane transporter activity"/>
    <property type="evidence" value="ECO:0007669"/>
    <property type="project" value="UniProtKB-UniRule"/>
</dbReference>
<accession>A0A3G1KX89</accession>
<dbReference type="InterPro" id="IPR003339">
    <property type="entry name" value="ABC/ECF_trnsptr_transmembrane"/>
</dbReference>
<evidence type="ECO:0000256" key="7">
    <source>
        <dbReference type="ARBA" id="ARBA00022989"/>
    </source>
</evidence>
<keyword evidence="4 9" id="KW-0813">Transport</keyword>